<accession>A0A1N7L8K5</accession>
<reference evidence="2" key="1">
    <citation type="submission" date="2017-01" db="EMBL/GenBank/DDBJ databases">
        <authorList>
            <person name="Varghese N."/>
            <person name="Submissions S."/>
        </authorList>
    </citation>
    <scope>NUCLEOTIDE SEQUENCE [LARGE SCALE GENOMIC DNA]</scope>
    <source>
        <strain evidence="2">DSM 29430</strain>
    </source>
</reference>
<proteinExistence type="predicted"/>
<dbReference type="STRING" id="633194.SAMN05421759_102475"/>
<dbReference type="EMBL" id="FTOQ01000002">
    <property type="protein sequence ID" value="SIS70174.1"/>
    <property type="molecule type" value="Genomic_DNA"/>
</dbReference>
<keyword evidence="2" id="KW-1185">Reference proteome</keyword>
<dbReference type="OrthoDB" id="7874631at2"/>
<dbReference type="AlphaFoldDB" id="A0A1N7L8K5"/>
<organism evidence="1 2">
    <name type="scientific">Roseivivax lentus</name>
    <dbReference type="NCBI Taxonomy" id="633194"/>
    <lineage>
        <taxon>Bacteria</taxon>
        <taxon>Pseudomonadati</taxon>
        <taxon>Pseudomonadota</taxon>
        <taxon>Alphaproteobacteria</taxon>
        <taxon>Rhodobacterales</taxon>
        <taxon>Roseobacteraceae</taxon>
        <taxon>Roseivivax</taxon>
    </lineage>
</organism>
<dbReference type="Proteomes" id="UP000186684">
    <property type="component" value="Unassembled WGS sequence"/>
</dbReference>
<protein>
    <submittedName>
        <fullName evidence="1">Uncharacterized protein</fullName>
    </submittedName>
</protein>
<evidence type="ECO:0000313" key="2">
    <source>
        <dbReference type="Proteomes" id="UP000186684"/>
    </source>
</evidence>
<gene>
    <name evidence="1" type="ORF">SAMN05421759_102475</name>
</gene>
<dbReference type="RefSeq" id="WP_076445957.1">
    <property type="nucleotide sequence ID" value="NZ_FTOQ01000002.1"/>
</dbReference>
<sequence>MPRWALFLPFALMVALTALIGWRQGWLVANVTETEVIEATAATYVQMRREAGTDADAQWSDCRARPDPTGTSWLVVVCGPEPYDPARHYTFYVSRFGGIERVVGPEARE</sequence>
<name>A0A1N7L8K5_9RHOB</name>
<evidence type="ECO:0000313" key="1">
    <source>
        <dbReference type="EMBL" id="SIS70174.1"/>
    </source>
</evidence>